<dbReference type="AlphaFoldDB" id="A0A2A6CCF1"/>
<dbReference type="EnsemblMetazoa" id="PPA22957.1">
    <property type="protein sequence ID" value="PPA22957.1"/>
    <property type="gene ID" value="WBGene00112511"/>
</dbReference>
<dbReference type="PANTHER" id="PTHR34149">
    <property type="entry name" value="PROTEIN CBG11905-RELATED"/>
    <property type="match status" value="1"/>
</dbReference>
<protein>
    <submittedName>
        <fullName evidence="1">Uncharacterized protein</fullName>
    </submittedName>
</protein>
<keyword evidence="2" id="KW-1185">Reference proteome</keyword>
<dbReference type="PANTHER" id="PTHR34149:SF2">
    <property type="entry name" value="PROTEIN CBG11905"/>
    <property type="match status" value="1"/>
</dbReference>
<proteinExistence type="predicted"/>
<sequence>MTRLSFLLLLAAVAVAADDGIFGQIKSYLWTDSVAGCPFGLPLKNACPGTGIFSYYTCCNGAGSDCCFRLQGWVVFIIVSLLVSLVISCVGSIISCICCCGRRD</sequence>
<accession>A0A8R1YKY5</accession>
<accession>A0A2A6CCF1</accession>
<evidence type="ECO:0000313" key="2">
    <source>
        <dbReference type="Proteomes" id="UP000005239"/>
    </source>
</evidence>
<gene>
    <name evidence="1" type="primary">WBGene00112511</name>
</gene>
<organism evidence="1 2">
    <name type="scientific">Pristionchus pacificus</name>
    <name type="common">Parasitic nematode worm</name>
    <dbReference type="NCBI Taxonomy" id="54126"/>
    <lineage>
        <taxon>Eukaryota</taxon>
        <taxon>Metazoa</taxon>
        <taxon>Ecdysozoa</taxon>
        <taxon>Nematoda</taxon>
        <taxon>Chromadorea</taxon>
        <taxon>Rhabditida</taxon>
        <taxon>Rhabditina</taxon>
        <taxon>Diplogasteromorpha</taxon>
        <taxon>Diplogasteroidea</taxon>
        <taxon>Neodiplogasteridae</taxon>
        <taxon>Pristionchus</taxon>
    </lineage>
</organism>
<dbReference type="Pfam" id="PF10853">
    <property type="entry name" value="DUF2650"/>
    <property type="match status" value="1"/>
</dbReference>
<reference evidence="1" key="2">
    <citation type="submission" date="2022-06" db="UniProtKB">
        <authorList>
            <consortium name="EnsemblMetazoa"/>
        </authorList>
    </citation>
    <scope>IDENTIFICATION</scope>
    <source>
        <strain evidence="1">PS312</strain>
    </source>
</reference>
<name>A0A2A6CCF1_PRIPA</name>
<reference evidence="2" key="1">
    <citation type="journal article" date="2008" name="Nat. Genet.">
        <title>The Pristionchus pacificus genome provides a unique perspective on nematode lifestyle and parasitism.</title>
        <authorList>
            <person name="Dieterich C."/>
            <person name="Clifton S.W."/>
            <person name="Schuster L.N."/>
            <person name="Chinwalla A."/>
            <person name="Delehaunty K."/>
            <person name="Dinkelacker I."/>
            <person name="Fulton L."/>
            <person name="Fulton R."/>
            <person name="Godfrey J."/>
            <person name="Minx P."/>
            <person name="Mitreva M."/>
            <person name="Roeseler W."/>
            <person name="Tian H."/>
            <person name="Witte H."/>
            <person name="Yang S.P."/>
            <person name="Wilson R.K."/>
            <person name="Sommer R.J."/>
        </authorList>
    </citation>
    <scope>NUCLEOTIDE SEQUENCE [LARGE SCALE GENOMIC DNA]</scope>
    <source>
        <strain evidence="2">PS312</strain>
    </source>
</reference>
<dbReference type="InterPro" id="IPR022559">
    <property type="entry name" value="SUP-1-like"/>
</dbReference>
<dbReference type="Proteomes" id="UP000005239">
    <property type="component" value="Unassembled WGS sequence"/>
</dbReference>
<evidence type="ECO:0000313" key="1">
    <source>
        <dbReference type="EnsemblMetazoa" id="PPA22957.1"/>
    </source>
</evidence>